<sequence length="85" mass="9423">MNQNTWNRLTPEQRTAVQAMSSRFIKAVQSSNARDGWDFGEKYSVQEVGGQFVITDGTTPLPGIAHSDRQVMEALYGDAIGNYGR</sequence>
<protein>
    <submittedName>
        <fullName evidence="1">Uncharacterized protein</fullName>
    </submittedName>
</protein>
<reference evidence="1" key="1">
    <citation type="submission" date="2021-01" db="EMBL/GenBank/DDBJ databases">
        <title>Modified the classification status of verrucomicrobia.</title>
        <authorList>
            <person name="Feng X."/>
        </authorList>
    </citation>
    <scope>NUCLEOTIDE SEQUENCE</scope>
    <source>
        <strain evidence="1">_KCTC 22039</strain>
    </source>
</reference>
<accession>A0A8J7MCG0</accession>
<dbReference type="EMBL" id="JAENIM010000038">
    <property type="protein sequence ID" value="MBK1790998.1"/>
    <property type="molecule type" value="Genomic_DNA"/>
</dbReference>
<proteinExistence type="predicted"/>
<dbReference type="EMBL" id="JAENIM010000013">
    <property type="protein sequence ID" value="MBK1790033.1"/>
    <property type="molecule type" value="Genomic_DNA"/>
</dbReference>
<gene>
    <name evidence="1" type="ORF">JIN82_02560</name>
    <name evidence="2" type="ORF">JIN82_07515</name>
</gene>
<name>A0A8J7MCG0_9BACT</name>
<dbReference type="Proteomes" id="UP000624703">
    <property type="component" value="Unassembled WGS sequence"/>
</dbReference>
<evidence type="ECO:0000313" key="3">
    <source>
        <dbReference type="Proteomes" id="UP000624703"/>
    </source>
</evidence>
<dbReference type="RefSeq" id="WP_200310076.1">
    <property type="nucleotide sequence ID" value="NZ_JAENIM010000013.1"/>
</dbReference>
<keyword evidence="3" id="KW-1185">Reference proteome</keyword>
<comment type="caution">
    <text evidence="1">The sequence shown here is derived from an EMBL/GenBank/DDBJ whole genome shotgun (WGS) entry which is preliminary data.</text>
</comment>
<organism evidence="1 3">
    <name type="scientific">Persicirhabdus sediminis</name>
    <dbReference type="NCBI Taxonomy" id="454144"/>
    <lineage>
        <taxon>Bacteria</taxon>
        <taxon>Pseudomonadati</taxon>
        <taxon>Verrucomicrobiota</taxon>
        <taxon>Verrucomicrobiia</taxon>
        <taxon>Verrucomicrobiales</taxon>
        <taxon>Verrucomicrobiaceae</taxon>
        <taxon>Persicirhabdus</taxon>
    </lineage>
</organism>
<evidence type="ECO:0000313" key="2">
    <source>
        <dbReference type="EMBL" id="MBK1790998.1"/>
    </source>
</evidence>
<dbReference type="AlphaFoldDB" id="A0A8J7MCG0"/>
<evidence type="ECO:0000313" key="1">
    <source>
        <dbReference type="EMBL" id="MBK1790033.1"/>
    </source>
</evidence>